<dbReference type="SUPFAM" id="SSF47384">
    <property type="entry name" value="Homodimeric domain of signal transducing histidine kinase"/>
    <property type="match status" value="1"/>
</dbReference>
<dbReference type="CDD" id="cd00082">
    <property type="entry name" value="HisKA"/>
    <property type="match status" value="1"/>
</dbReference>
<dbReference type="SUPFAM" id="SSF55785">
    <property type="entry name" value="PYP-like sensor domain (PAS domain)"/>
    <property type="match status" value="1"/>
</dbReference>
<keyword evidence="10" id="KW-1185">Reference proteome</keyword>
<dbReference type="Pfam" id="PF00512">
    <property type="entry name" value="HisKA"/>
    <property type="match status" value="1"/>
</dbReference>
<keyword evidence="6" id="KW-0472">Membrane</keyword>
<dbReference type="PROSITE" id="PS50109">
    <property type="entry name" value="HIS_KIN"/>
    <property type="match status" value="1"/>
</dbReference>
<evidence type="ECO:0000259" key="8">
    <source>
        <dbReference type="PROSITE" id="PS50109"/>
    </source>
</evidence>
<evidence type="ECO:0000256" key="6">
    <source>
        <dbReference type="ARBA" id="ARBA00023136"/>
    </source>
</evidence>
<reference evidence="9 10" key="1">
    <citation type="submission" date="2018-07" db="EMBL/GenBank/DDBJ databases">
        <title>Thalassococcus profundi sp. nov., a marine bacterium isolated from deep seawater of Okinawa Trough.</title>
        <authorList>
            <person name="Yu M."/>
        </authorList>
    </citation>
    <scope>NUCLEOTIDE SEQUENCE [LARGE SCALE GENOMIC DNA]</scope>
    <source>
        <strain evidence="9 10">WRAS1</strain>
    </source>
</reference>
<dbReference type="PANTHER" id="PTHR42878">
    <property type="entry name" value="TWO-COMPONENT HISTIDINE KINASE"/>
    <property type="match status" value="1"/>
</dbReference>
<dbReference type="Proteomes" id="UP000253977">
    <property type="component" value="Unassembled WGS sequence"/>
</dbReference>
<evidence type="ECO:0000256" key="2">
    <source>
        <dbReference type="ARBA" id="ARBA00012438"/>
    </source>
</evidence>
<dbReference type="EC" id="2.7.13.3" evidence="2"/>
<dbReference type="InterPro" id="IPR003661">
    <property type="entry name" value="HisK_dim/P_dom"/>
</dbReference>
<evidence type="ECO:0000256" key="4">
    <source>
        <dbReference type="ARBA" id="ARBA00022679"/>
    </source>
</evidence>
<accession>A0A369TTG8</accession>
<feature type="domain" description="Histidine kinase" evidence="8">
    <location>
        <begin position="166"/>
        <end position="382"/>
    </location>
</feature>
<keyword evidence="5" id="KW-0418">Kinase</keyword>
<dbReference type="InterPro" id="IPR003594">
    <property type="entry name" value="HATPase_dom"/>
</dbReference>
<dbReference type="GO" id="GO:0000155">
    <property type="term" value="F:phosphorelay sensor kinase activity"/>
    <property type="evidence" value="ECO:0007669"/>
    <property type="project" value="InterPro"/>
</dbReference>
<dbReference type="InterPro" id="IPR050351">
    <property type="entry name" value="BphY/WalK/GraS-like"/>
</dbReference>
<dbReference type="Pfam" id="PF02518">
    <property type="entry name" value="HATPase_c"/>
    <property type="match status" value="1"/>
</dbReference>
<organism evidence="9 10">
    <name type="scientific">Thalassococcus profundi</name>
    <dbReference type="NCBI Taxonomy" id="2282382"/>
    <lineage>
        <taxon>Bacteria</taxon>
        <taxon>Pseudomonadati</taxon>
        <taxon>Pseudomonadota</taxon>
        <taxon>Alphaproteobacteria</taxon>
        <taxon>Rhodobacterales</taxon>
        <taxon>Roseobacteraceae</taxon>
        <taxon>Thalassococcus</taxon>
    </lineage>
</organism>
<proteinExistence type="predicted"/>
<evidence type="ECO:0000256" key="1">
    <source>
        <dbReference type="ARBA" id="ARBA00000085"/>
    </source>
</evidence>
<dbReference type="CDD" id="cd00130">
    <property type="entry name" value="PAS"/>
    <property type="match status" value="1"/>
</dbReference>
<dbReference type="SUPFAM" id="SSF55874">
    <property type="entry name" value="ATPase domain of HSP90 chaperone/DNA topoisomerase II/histidine kinase"/>
    <property type="match status" value="1"/>
</dbReference>
<dbReference type="InterPro" id="IPR036890">
    <property type="entry name" value="HATPase_C_sf"/>
</dbReference>
<feature type="region of interest" description="Disordered" evidence="7">
    <location>
        <begin position="383"/>
        <end position="412"/>
    </location>
</feature>
<comment type="caution">
    <text evidence="9">The sequence shown here is derived from an EMBL/GenBank/DDBJ whole genome shotgun (WGS) entry which is preliminary data.</text>
</comment>
<name>A0A369TTG8_9RHOB</name>
<protein>
    <recommendedName>
        <fullName evidence="2">histidine kinase</fullName>
        <ecNumber evidence="2">2.7.13.3</ecNumber>
    </recommendedName>
</protein>
<comment type="catalytic activity">
    <reaction evidence="1">
        <text>ATP + protein L-histidine = ADP + protein N-phospho-L-histidine.</text>
        <dbReference type="EC" id="2.7.13.3"/>
    </reaction>
</comment>
<evidence type="ECO:0000256" key="7">
    <source>
        <dbReference type="SAM" id="MobiDB-lite"/>
    </source>
</evidence>
<dbReference type="SMART" id="SM00387">
    <property type="entry name" value="HATPase_c"/>
    <property type="match status" value="1"/>
</dbReference>
<dbReference type="InterPro" id="IPR036097">
    <property type="entry name" value="HisK_dim/P_sf"/>
</dbReference>
<keyword evidence="4" id="KW-0808">Transferase</keyword>
<evidence type="ECO:0000256" key="3">
    <source>
        <dbReference type="ARBA" id="ARBA00022553"/>
    </source>
</evidence>
<dbReference type="Gene3D" id="3.30.565.10">
    <property type="entry name" value="Histidine kinase-like ATPase, C-terminal domain"/>
    <property type="match status" value="1"/>
</dbReference>
<dbReference type="AlphaFoldDB" id="A0A369TTG8"/>
<dbReference type="GO" id="GO:0030295">
    <property type="term" value="F:protein kinase activator activity"/>
    <property type="evidence" value="ECO:0007669"/>
    <property type="project" value="TreeGrafter"/>
</dbReference>
<evidence type="ECO:0000313" key="10">
    <source>
        <dbReference type="Proteomes" id="UP000253977"/>
    </source>
</evidence>
<gene>
    <name evidence="9" type="ORF">DU478_03455</name>
</gene>
<evidence type="ECO:0000313" key="9">
    <source>
        <dbReference type="EMBL" id="RDD67725.1"/>
    </source>
</evidence>
<evidence type="ECO:0000256" key="5">
    <source>
        <dbReference type="ARBA" id="ARBA00022777"/>
    </source>
</evidence>
<dbReference type="PANTHER" id="PTHR42878:SF15">
    <property type="entry name" value="BACTERIOPHYTOCHROME"/>
    <property type="match status" value="1"/>
</dbReference>
<dbReference type="EMBL" id="QPMK01000002">
    <property type="protein sequence ID" value="RDD67725.1"/>
    <property type="molecule type" value="Genomic_DNA"/>
</dbReference>
<dbReference type="Gene3D" id="3.30.450.20">
    <property type="entry name" value="PAS domain"/>
    <property type="match status" value="1"/>
</dbReference>
<dbReference type="RefSeq" id="WP_114509537.1">
    <property type="nucleotide sequence ID" value="NZ_QPMK01000002.1"/>
</dbReference>
<dbReference type="InterPro" id="IPR000014">
    <property type="entry name" value="PAS"/>
</dbReference>
<dbReference type="GO" id="GO:0016020">
    <property type="term" value="C:membrane"/>
    <property type="evidence" value="ECO:0007669"/>
    <property type="project" value="UniProtKB-SubCell"/>
</dbReference>
<dbReference type="InterPro" id="IPR005467">
    <property type="entry name" value="His_kinase_dom"/>
</dbReference>
<keyword evidence="3" id="KW-0597">Phosphoprotein</keyword>
<dbReference type="PRINTS" id="PR00344">
    <property type="entry name" value="BCTRLSENSOR"/>
</dbReference>
<dbReference type="InterPro" id="IPR035965">
    <property type="entry name" value="PAS-like_dom_sf"/>
</dbReference>
<dbReference type="Gene3D" id="1.10.287.130">
    <property type="match status" value="1"/>
</dbReference>
<feature type="compositionally biased region" description="Basic and acidic residues" evidence="7">
    <location>
        <begin position="402"/>
        <end position="412"/>
    </location>
</feature>
<dbReference type="SMART" id="SM00388">
    <property type="entry name" value="HisKA"/>
    <property type="match status" value="1"/>
</dbReference>
<dbReference type="InterPro" id="IPR004358">
    <property type="entry name" value="Sig_transdc_His_kin-like_C"/>
</dbReference>
<dbReference type="GO" id="GO:0000156">
    <property type="term" value="F:phosphorelay response regulator activity"/>
    <property type="evidence" value="ECO:0007669"/>
    <property type="project" value="TreeGrafter"/>
</dbReference>
<dbReference type="GO" id="GO:0007234">
    <property type="term" value="P:osmosensory signaling via phosphorelay pathway"/>
    <property type="evidence" value="ECO:0007669"/>
    <property type="project" value="TreeGrafter"/>
</dbReference>
<sequence>MTISDSPQAARVRTDAVFAALRRSALILDRDGCVLAANPAAKRMFGAQLSQAGRHGPHLDALFEGPRDGLARDLRAGASLGFMTLTHKGVSGKEPRTRRFQVSGLRGEAGQNNQFLMVETRAEQVSGKFHALNRQLHIANKRVEMQRRTLDELSSSYEELDRFSAFAAHDLQAPLRGISNWLRFLREDFADLLPPDGVECLEMAEGSANRLGALISSLLTLSRSDHAEMHRTEVSLPTLIGEVTATLAADIADTGARVIREAGLGTLRADRDLLLLLLQNLIGNALRYRSPDRAPVVRITRTPTEDGGEEIAVIDNGRGFENGYAEQILKPFQRLYSASEIPGSGIGLAICANICDRHGWRLSAAGVPDVGATFRISMPAARQSDREAAARAPNASCIPRQPRRDASRPIRP</sequence>
<dbReference type="OrthoDB" id="9760752at2"/>